<keyword evidence="1" id="KW-0808">Transferase</keyword>
<sequence>MRISRNIREKIKSKLGVCLDVGCGQNKQPNFLGMDKRKVPGVDILHDAEVSPWPLPDSICNKILCSHIYEHIKPWVSIDFMNECWRVMKPGGQLLISTPYATSHGFYQDPTHCNPANESTWTYFDPAHFLWKIYKPKPWKIIRNAFQMIGNMEIILEKRSLAEIEGVLKSGQLKIKDKKKK</sequence>
<proteinExistence type="predicted"/>
<dbReference type="GO" id="GO:0008168">
    <property type="term" value="F:methyltransferase activity"/>
    <property type="evidence" value="ECO:0007669"/>
    <property type="project" value="UniProtKB-KW"/>
</dbReference>
<name>A0A6M3LK12_9ZZZZ</name>
<dbReference type="InterPro" id="IPR029063">
    <property type="entry name" value="SAM-dependent_MTases_sf"/>
</dbReference>
<evidence type="ECO:0000313" key="1">
    <source>
        <dbReference type="EMBL" id="QJA93962.1"/>
    </source>
</evidence>
<protein>
    <submittedName>
        <fullName evidence="1">Putative methyltransferase</fullName>
    </submittedName>
</protein>
<dbReference type="Pfam" id="PF13489">
    <property type="entry name" value="Methyltransf_23"/>
    <property type="match status" value="1"/>
</dbReference>
<gene>
    <name evidence="1" type="ORF">MM415B04052_0008</name>
</gene>
<accession>A0A6M3LK12</accession>
<keyword evidence="1" id="KW-0489">Methyltransferase</keyword>
<organism evidence="1">
    <name type="scientific">viral metagenome</name>
    <dbReference type="NCBI Taxonomy" id="1070528"/>
    <lineage>
        <taxon>unclassified sequences</taxon>
        <taxon>metagenomes</taxon>
        <taxon>organismal metagenomes</taxon>
    </lineage>
</organism>
<dbReference type="AlphaFoldDB" id="A0A6M3LK12"/>
<dbReference type="SUPFAM" id="SSF53335">
    <property type="entry name" value="S-adenosyl-L-methionine-dependent methyltransferases"/>
    <property type="match status" value="1"/>
</dbReference>
<dbReference type="Gene3D" id="3.40.50.150">
    <property type="entry name" value="Vaccinia Virus protein VP39"/>
    <property type="match status" value="1"/>
</dbReference>
<dbReference type="GO" id="GO:0032259">
    <property type="term" value="P:methylation"/>
    <property type="evidence" value="ECO:0007669"/>
    <property type="project" value="UniProtKB-KW"/>
</dbReference>
<dbReference type="EMBL" id="MT143191">
    <property type="protein sequence ID" value="QJA93962.1"/>
    <property type="molecule type" value="Genomic_DNA"/>
</dbReference>
<reference evidence="1" key="1">
    <citation type="submission" date="2020-03" db="EMBL/GenBank/DDBJ databases">
        <title>The deep terrestrial virosphere.</title>
        <authorList>
            <person name="Holmfeldt K."/>
            <person name="Nilsson E."/>
            <person name="Simone D."/>
            <person name="Lopez-Fernandez M."/>
            <person name="Wu X."/>
            <person name="de Brujin I."/>
            <person name="Lundin D."/>
            <person name="Andersson A."/>
            <person name="Bertilsson S."/>
            <person name="Dopson M."/>
        </authorList>
    </citation>
    <scope>NUCLEOTIDE SEQUENCE</scope>
    <source>
        <strain evidence="1">MM415B04052</strain>
    </source>
</reference>